<evidence type="ECO:0000313" key="3">
    <source>
        <dbReference type="Proteomes" id="UP001196870"/>
    </source>
</evidence>
<organism evidence="2 3">
    <name type="scientific">Plastoroseomonas hellenica</name>
    <dbReference type="NCBI Taxonomy" id="2687306"/>
    <lineage>
        <taxon>Bacteria</taxon>
        <taxon>Pseudomonadati</taxon>
        <taxon>Pseudomonadota</taxon>
        <taxon>Alphaproteobacteria</taxon>
        <taxon>Acetobacterales</taxon>
        <taxon>Acetobacteraceae</taxon>
        <taxon>Plastoroseomonas</taxon>
    </lineage>
</organism>
<dbReference type="EMBL" id="JAAGBB010000052">
    <property type="protein sequence ID" value="MBR0668258.1"/>
    <property type="molecule type" value="Genomic_DNA"/>
</dbReference>
<dbReference type="InterPro" id="IPR024535">
    <property type="entry name" value="RHGA/B-epi-like_pectate_lyase"/>
</dbReference>
<gene>
    <name evidence="2" type="ORF">GXW71_28150</name>
</gene>
<accession>A0ABS5F751</accession>
<dbReference type="Pfam" id="PF12708">
    <property type="entry name" value="Pect-lyase_RHGA_epim"/>
    <property type="match status" value="1"/>
</dbReference>
<dbReference type="Gene3D" id="2.160.20.10">
    <property type="entry name" value="Single-stranded right-handed beta-helix, Pectin lyase-like"/>
    <property type="match status" value="1"/>
</dbReference>
<dbReference type="RefSeq" id="WP_211856036.1">
    <property type="nucleotide sequence ID" value="NZ_JAAGBB010000052.1"/>
</dbReference>
<proteinExistence type="predicted"/>
<evidence type="ECO:0000259" key="1">
    <source>
        <dbReference type="Pfam" id="PF12708"/>
    </source>
</evidence>
<evidence type="ECO:0000313" key="2">
    <source>
        <dbReference type="EMBL" id="MBR0668258.1"/>
    </source>
</evidence>
<comment type="caution">
    <text evidence="2">The sequence shown here is derived from an EMBL/GenBank/DDBJ whole genome shotgun (WGS) entry which is preliminary data.</text>
</comment>
<dbReference type="InterPro" id="IPR012334">
    <property type="entry name" value="Pectin_lyas_fold"/>
</dbReference>
<dbReference type="InterPro" id="IPR011050">
    <property type="entry name" value="Pectin_lyase_fold/virulence"/>
</dbReference>
<name>A0ABS5F751_9PROT</name>
<keyword evidence="3" id="KW-1185">Reference proteome</keyword>
<feature type="domain" description="Rhamnogalacturonase A/B/Epimerase-like pectate lyase" evidence="1">
    <location>
        <begin position="5"/>
        <end position="211"/>
    </location>
</feature>
<dbReference type="SUPFAM" id="SSF51126">
    <property type="entry name" value="Pectin lyase-like"/>
    <property type="match status" value="1"/>
</dbReference>
<reference evidence="3" key="1">
    <citation type="journal article" date="2021" name="Syst. Appl. Microbiol.">
        <title>Roseomonas hellenica sp. nov., isolated from roots of wild-growing Alkanna tinctoria.</title>
        <authorList>
            <person name="Rat A."/>
            <person name="Naranjo H.D."/>
            <person name="Lebbe L."/>
            <person name="Cnockaert M."/>
            <person name="Krigas N."/>
            <person name="Grigoriadou K."/>
            <person name="Maloupa E."/>
            <person name="Willems A."/>
        </authorList>
    </citation>
    <scope>NUCLEOTIDE SEQUENCE [LARGE SCALE GENOMIC DNA]</scope>
    <source>
        <strain evidence="3">LMG 31523</strain>
    </source>
</reference>
<sequence length="400" mass="40846">MCDTFDVTDFGATGDGVTNDRGAIQAAIDAAETAGRGTICFPAGTYNIGSGIDVTAGNIHLVGAGKGATVIRSTFASGHVITFGNGVTQIFNLGLRDLTVDTTVNRSSGAAVRVQDCQYWMCDRVSVDHIGGQHHVGFALETHIAAQTGGKYYLRSVEILGTLSDGVQIGTNGLEVGAIYLSQVTANTCGSGFRITNASYMPWSDVEAVSCLGDAFVCDPGSGQAVTIAFWKGLVADSPGNIGINFTGSGIIAEISMDGCWSANCGQHGIVVGNSALNGLSLTSHRSIHNQRHGVELFAGKNVTISGGQFFNNGRAAPNAYNGINVEPGFSFFSITGANAGSGGFYAQSGEPCQQFAGISVSAGGSDHYVVTGNICSGNLSAGVNDGGTGLIKAVANNVS</sequence>
<protein>
    <recommendedName>
        <fullName evidence="1">Rhamnogalacturonase A/B/Epimerase-like pectate lyase domain-containing protein</fullName>
    </recommendedName>
</protein>
<dbReference type="Proteomes" id="UP001196870">
    <property type="component" value="Unassembled WGS sequence"/>
</dbReference>